<dbReference type="Pfam" id="PF08785">
    <property type="entry name" value="Ku_PK_bind"/>
    <property type="match status" value="1"/>
</dbReference>
<protein>
    <recommendedName>
        <fullName evidence="15">X-ray repair cross-complementing protein 5</fullName>
    </recommendedName>
    <alternativeName>
        <fullName evidence="16">Ku80</fullName>
    </alternativeName>
</protein>
<dbReference type="GO" id="GO:0000723">
    <property type="term" value="P:telomere maintenance"/>
    <property type="evidence" value="ECO:0007669"/>
    <property type="project" value="InterPro"/>
</dbReference>
<keyword evidence="4" id="KW-0158">Chromosome</keyword>
<keyword evidence="18" id="KW-0732">Signal</keyword>
<evidence type="ECO:0000256" key="11">
    <source>
        <dbReference type="ARBA" id="ARBA00023125"/>
    </source>
</evidence>
<dbReference type="InterPro" id="IPR016194">
    <property type="entry name" value="SPOC-like_C_dom_sf"/>
</dbReference>
<dbReference type="InterPro" id="IPR005161">
    <property type="entry name" value="Ku_N"/>
</dbReference>
<dbReference type="Pfam" id="PF03730">
    <property type="entry name" value="Ku_C"/>
    <property type="match status" value="1"/>
</dbReference>
<keyword evidence="6" id="KW-0227">DNA damage</keyword>
<evidence type="ECO:0000256" key="6">
    <source>
        <dbReference type="ARBA" id="ARBA00022763"/>
    </source>
</evidence>
<evidence type="ECO:0000256" key="8">
    <source>
        <dbReference type="ARBA" id="ARBA00022806"/>
    </source>
</evidence>
<evidence type="ECO:0000259" key="19">
    <source>
        <dbReference type="PROSITE" id="PS50234"/>
    </source>
</evidence>
<evidence type="ECO:0000256" key="2">
    <source>
        <dbReference type="ARBA" id="ARBA00004286"/>
    </source>
</evidence>
<feature type="region of interest" description="Disordered" evidence="17">
    <location>
        <begin position="708"/>
        <end position="735"/>
    </location>
</feature>
<keyword evidence="13" id="KW-0234">DNA repair</keyword>
<dbReference type="Proteomes" id="UP000281406">
    <property type="component" value="Unassembled WGS sequence"/>
</dbReference>
<dbReference type="OrthoDB" id="30826at2759"/>
<dbReference type="SUPFAM" id="SSF100939">
    <property type="entry name" value="SPOC domain-like"/>
    <property type="match status" value="1"/>
</dbReference>
<dbReference type="PIRSF" id="PIRSF016570">
    <property type="entry name" value="Ku80"/>
    <property type="match status" value="1"/>
</dbReference>
<evidence type="ECO:0000313" key="20">
    <source>
        <dbReference type="EMBL" id="ROL46400.1"/>
    </source>
</evidence>
<dbReference type="SUPFAM" id="SSF101420">
    <property type="entry name" value="C-terminal domain of Ku80"/>
    <property type="match status" value="1"/>
</dbReference>
<evidence type="ECO:0000256" key="10">
    <source>
        <dbReference type="ARBA" id="ARBA00022843"/>
    </source>
</evidence>
<evidence type="ECO:0000256" key="18">
    <source>
        <dbReference type="SAM" id="SignalP"/>
    </source>
</evidence>
<dbReference type="SUPFAM" id="SSF53300">
    <property type="entry name" value="vWA-like"/>
    <property type="match status" value="1"/>
</dbReference>
<evidence type="ECO:0000256" key="1">
    <source>
        <dbReference type="ARBA" id="ARBA00004123"/>
    </source>
</evidence>
<keyword evidence="5" id="KW-0547">Nucleotide-binding</keyword>
<dbReference type="EMBL" id="RJVU01038255">
    <property type="protein sequence ID" value="ROL46400.1"/>
    <property type="molecule type" value="Genomic_DNA"/>
</dbReference>
<evidence type="ECO:0000256" key="16">
    <source>
        <dbReference type="ARBA" id="ARBA00078350"/>
    </source>
</evidence>
<comment type="subcellular location">
    <subcellularLocation>
        <location evidence="2">Chromosome</location>
    </subcellularLocation>
    <subcellularLocation>
        <location evidence="1">Nucleus</location>
    </subcellularLocation>
</comment>
<dbReference type="Pfam" id="PF03731">
    <property type="entry name" value="Ku_N"/>
    <property type="match status" value="1"/>
</dbReference>
<feature type="domain" description="VWFA" evidence="19">
    <location>
        <begin position="11"/>
        <end position="163"/>
    </location>
</feature>
<evidence type="ECO:0000256" key="13">
    <source>
        <dbReference type="ARBA" id="ARBA00023204"/>
    </source>
</evidence>
<name>A0A3N0YKG3_ANAGA</name>
<dbReference type="PANTHER" id="PTHR12604:SF4">
    <property type="entry name" value="X-RAY REPAIR CROSS-COMPLEMENTING PROTEIN 5"/>
    <property type="match status" value="1"/>
</dbReference>
<sequence length="756" mass="85581">MARWVRAAKSALVLCMDVGFSMSNSEPGQEPPFEQAKKVIQKFVQRQVFAENKDEVALVLFGTDGTKNPLAKDGQYENITVHRHLMMPDFDLLQEIENELQPGGQQADWLDALVVCMDLLQTETMGKKYERLNIALLTDLNIQTSEDQLDIIIKNLKKAGITMQFFLPFPVDEEDRASGEGDGPGPSAAPPRPGKGLSRQQTQGLEMVKQIMTSLEEEDSLEEVYTFSDALEKLSIFKRINRRPMAWPCQLTIGSSLTIRIVGYKAVTEEKVKKSWAVVDAESHQRDDVKRETVYCLNDDDETEVQKDDTIQGFRYGSDIVPFSKVDEDQMKYKSDGKCFSVLGFTKQELIRRHKFMGSQVVKVFAARDDEMAAIVRYAYDCRSNPQVGAAFPCIKEKYECLLYVQLPFMEDLRQFTFPMLENNKKFMPSESQLSAVDTLIDSMMLVEQDEDGESVDIFKCLHHRVVNPDDPLPSVEPWLKRVLERPQAVSACCQAPLQDVKTKFPLKVVLKKKEQKTSADVFGSSADEPDFKKVKVDEETEFNLAEITQGNVTSVGSVNPARDFCTLIRQKTVSFDQACQQLTHRIEQLLGNRSPEYYTKSIACIQAFRDQSVSSGNAELFNSYMQSLKRSVPDRNLQEFWDLLIQDALTLISKDEVDGSTVSKQEANQFLAFEQKEEVQAAPAQEDTGDVDDLFASLRTNSLLRARKRLNPPPDLRKRTRCSFMPLSPGSSSSSWRLRLNLLNPTEDTRGVVSK</sequence>
<dbReference type="GO" id="GO:0005694">
    <property type="term" value="C:chromosome"/>
    <property type="evidence" value="ECO:0007669"/>
    <property type="project" value="UniProtKB-SubCell"/>
</dbReference>
<dbReference type="InterPro" id="IPR006164">
    <property type="entry name" value="DNA_bd_Ku70/Ku80"/>
</dbReference>
<dbReference type="SMART" id="SM00327">
    <property type="entry name" value="VWA"/>
    <property type="match status" value="1"/>
</dbReference>
<keyword evidence="9" id="KW-0067">ATP-binding</keyword>
<keyword evidence="11" id="KW-0238">DNA-binding</keyword>
<comment type="similarity">
    <text evidence="3">Belongs to the ku80 family.</text>
</comment>
<dbReference type="Gene3D" id="1.25.40.240">
    <property type="entry name" value="Ku, C-terminal domain"/>
    <property type="match status" value="1"/>
</dbReference>
<evidence type="ECO:0000256" key="3">
    <source>
        <dbReference type="ARBA" id="ARBA00007726"/>
    </source>
</evidence>
<organism evidence="20 21">
    <name type="scientific">Anabarilius grahami</name>
    <name type="common">Kanglang fish</name>
    <name type="synonym">Barilius grahami</name>
    <dbReference type="NCBI Taxonomy" id="495550"/>
    <lineage>
        <taxon>Eukaryota</taxon>
        <taxon>Metazoa</taxon>
        <taxon>Chordata</taxon>
        <taxon>Craniata</taxon>
        <taxon>Vertebrata</taxon>
        <taxon>Euteleostomi</taxon>
        <taxon>Actinopterygii</taxon>
        <taxon>Neopterygii</taxon>
        <taxon>Teleostei</taxon>
        <taxon>Ostariophysi</taxon>
        <taxon>Cypriniformes</taxon>
        <taxon>Xenocyprididae</taxon>
        <taxon>Xenocypridinae</taxon>
        <taxon>Xenocypridinae incertae sedis</taxon>
        <taxon>Anabarilius</taxon>
    </lineage>
</organism>
<dbReference type="PANTHER" id="PTHR12604">
    <property type="entry name" value="KU AUTOANTIGEN DNA HELICASE"/>
    <property type="match status" value="1"/>
</dbReference>
<keyword evidence="14" id="KW-0539">Nucleus</keyword>
<dbReference type="GO" id="GO:0003684">
    <property type="term" value="F:damaged DNA binding"/>
    <property type="evidence" value="ECO:0007669"/>
    <property type="project" value="InterPro"/>
</dbReference>
<dbReference type="CDD" id="cd00873">
    <property type="entry name" value="KU80"/>
    <property type="match status" value="1"/>
</dbReference>
<dbReference type="InterPro" id="IPR036465">
    <property type="entry name" value="vWFA_dom_sf"/>
</dbReference>
<evidence type="ECO:0000313" key="21">
    <source>
        <dbReference type="Proteomes" id="UP000281406"/>
    </source>
</evidence>
<feature type="region of interest" description="Disordered" evidence="17">
    <location>
        <begin position="173"/>
        <end position="201"/>
    </location>
</feature>
<dbReference type="GO" id="GO:0003690">
    <property type="term" value="F:double-stranded DNA binding"/>
    <property type="evidence" value="ECO:0007669"/>
    <property type="project" value="TreeGrafter"/>
</dbReference>
<dbReference type="GO" id="GO:0016787">
    <property type="term" value="F:hydrolase activity"/>
    <property type="evidence" value="ECO:0007669"/>
    <property type="project" value="UniProtKB-KW"/>
</dbReference>
<proteinExistence type="inferred from homology"/>
<reference evidence="20 21" key="1">
    <citation type="submission" date="2018-10" db="EMBL/GenBank/DDBJ databases">
        <title>Genome assembly for a Yunnan-Guizhou Plateau 3E fish, Anabarilius grahami (Regan), and its evolutionary and genetic applications.</title>
        <authorList>
            <person name="Jiang W."/>
        </authorList>
    </citation>
    <scope>NUCLEOTIDE SEQUENCE [LARGE SCALE GENOMIC DNA]</scope>
    <source>
        <strain evidence="20">AG-KIZ</strain>
        <tissue evidence="20">Muscle</tissue>
    </source>
</reference>
<dbReference type="AlphaFoldDB" id="A0A3N0YKG3"/>
<dbReference type="FunFam" id="1.10.1600.10:FF:000002">
    <property type="entry name" value="X-ray repair cross-complementing protein 5"/>
    <property type="match status" value="1"/>
</dbReference>
<dbReference type="PROSITE" id="PS50234">
    <property type="entry name" value="VWFA"/>
    <property type="match status" value="1"/>
</dbReference>
<evidence type="ECO:0000256" key="17">
    <source>
        <dbReference type="SAM" id="MobiDB-lite"/>
    </source>
</evidence>
<evidence type="ECO:0000256" key="9">
    <source>
        <dbReference type="ARBA" id="ARBA00022840"/>
    </source>
</evidence>
<evidence type="ECO:0000256" key="4">
    <source>
        <dbReference type="ARBA" id="ARBA00022454"/>
    </source>
</evidence>
<gene>
    <name evidence="20" type="ORF">DPX16_3645</name>
</gene>
<dbReference type="GO" id="GO:0043564">
    <property type="term" value="C:Ku70:Ku80 complex"/>
    <property type="evidence" value="ECO:0007669"/>
    <property type="project" value="InterPro"/>
</dbReference>
<keyword evidence="21" id="KW-1185">Reference proteome</keyword>
<dbReference type="InterPro" id="IPR024193">
    <property type="entry name" value="Ku80"/>
</dbReference>
<evidence type="ECO:0000256" key="15">
    <source>
        <dbReference type="ARBA" id="ARBA00071961"/>
    </source>
</evidence>
<dbReference type="GO" id="GO:0005737">
    <property type="term" value="C:cytoplasm"/>
    <property type="evidence" value="ECO:0007669"/>
    <property type="project" value="UniProtKB-ARBA"/>
</dbReference>
<dbReference type="FunFam" id="3.40.50.410:FF:000055">
    <property type="entry name" value="X-ray repair cross-complementing protein 5"/>
    <property type="match status" value="1"/>
</dbReference>
<feature type="signal peptide" evidence="18">
    <location>
        <begin position="1"/>
        <end position="23"/>
    </location>
</feature>
<evidence type="ECO:0000256" key="5">
    <source>
        <dbReference type="ARBA" id="ARBA00022741"/>
    </source>
</evidence>
<dbReference type="FunFam" id="1.25.40.240:FF:000001">
    <property type="entry name" value="X-ray repair cross-complementing protein 5"/>
    <property type="match status" value="1"/>
</dbReference>
<evidence type="ECO:0000256" key="12">
    <source>
        <dbReference type="ARBA" id="ARBA00023172"/>
    </source>
</evidence>
<dbReference type="Gene3D" id="3.40.50.410">
    <property type="entry name" value="von Willebrand factor, type A domain"/>
    <property type="match status" value="1"/>
</dbReference>
<dbReference type="InterPro" id="IPR036494">
    <property type="entry name" value="Ku_C_sf"/>
</dbReference>
<keyword evidence="12" id="KW-0233">DNA recombination</keyword>
<dbReference type="GO" id="GO:0003678">
    <property type="term" value="F:DNA helicase activity"/>
    <property type="evidence" value="ECO:0007669"/>
    <property type="project" value="InterPro"/>
</dbReference>
<dbReference type="GO" id="GO:0005524">
    <property type="term" value="F:ATP binding"/>
    <property type="evidence" value="ECO:0007669"/>
    <property type="project" value="UniProtKB-KW"/>
</dbReference>
<dbReference type="Gene3D" id="1.10.1600.10">
    <property type="match status" value="1"/>
</dbReference>
<dbReference type="Gene3D" id="2.40.290.10">
    <property type="match status" value="1"/>
</dbReference>
<dbReference type="SMART" id="SM00559">
    <property type="entry name" value="Ku78"/>
    <property type="match status" value="1"/>
</dbReference>
<dbReference type="InterPro" id="IPR014893">
    <property type="entry name" value="Ku_PK_bind"/>
</dbReference>
<keyword evidence="10" id="KW-0832">Ubl conjugation</keyword>
<evidence type="ECO:0000256" key="14">
    <source>
        <dbReference type="ARBA" id="ARBA00023242"/>
    </source>
</evidence>
<dbReference type="InterPro" id="IPR002035">
    <property type="entry name" value="VWF_A"/>
</dbReference>
<dbReference type="GO" id="GO:0006303">
    <property type="term" value="P:double-strand break repair via nonhomologous end joining"/>
    <property type="evidence" value="ECO:0007669"/>
    <property type="project" value="InterPro"/>
</dbReference>
<accession>A0A3N0YKG3</accession>
<dbReference type="GO" id="GO:0006310">
    <property type="term" value="P:DNA recombination"/>
    <property type="evidence" value="ECO:0007669"/>
    <property type="project" value="UniProtKB-KW"/>
</dbReference>
<dbReference type="GO" id="GO:0042162">
    <property type="term" value="F:telomeric DNA binding"/>
    <property type="evidence" value="ECO:0007669"/>
    <property type="project" value="InterPro"/>
</dbReference>
<dbReference type="Pfam" id="PF02735">
    <property type="entry name" value="Ku"/>
    <property type="match status" value="1"/>
</dbReference>
<keyword evidence="8" id="KW-0347">Helicase</keyword>
<dbReference type="InterPro" id="IPR005160">
    <property type="entry name" value="Ku_C"/>
</dbReference>
<comment type="caution">
    <text evidence="20">The sequence shown here is derived from an EMBL/GenBank/DDBJ whole genome shotgun (WGS) entry which is preliminary data.</text>
</comment>
<keyword evidence="7" id="KW-0378">Hydrolase</keyword>
<dbReference type="FunFam" id="2.40.290.10:FF:000005">
    <property type="entry name" value="X-ray repair cross-complementing protein 5"/>
    <property type="match status" value="1"/>
</dbReference>
<evidence type="ECO:0000256" key="7">
    <source>
        <dbReference type="ARBA" id="ARBA00022801"/>
    </source>
</evidence>
<feature type="chain" id="PRO_5018087417" description="X-ray repair cross-complementing protein 5" evidence="18">
    <location>
        <begin position="24"/>
        <end position="756"/>
    </location>
</feature>